<dbReference type="InterPro" id="IPR007627">
    <property type="entry name" value="RNA_pol_sigma70_r2"/>
</dbReference>
<dbReference type="GO" id="GO:0003677">
    <property type="term" value="F:DNA binding"/>
    <property type="evidence" value="ECO:0007669"/>
    <property type="project" value="InterPro"/>
</dbReference>
<dbReference type="EMBL" id="PYAS01000003">
    <property type="protein sequence ID" value="PSL31166.1"/>
    <property type="molecule type" value="Genomic_DNA"/>
</dbReference>
<dbReference type="CDD" id="cd06171">
    <property type="entry name" value="Sigma70_r4"/>
    <property type="match status" value="1"/>
</dbReference>
<comment type="similarity">
    <text evidence="1">Belongs to the sigma-70 factor family. ECF subfamily.</text>
</comment>
<keyword evidence="3" id="KW-0731">Sigma factor</keyword>
<evidence type="ECO:0000256" key="2">
    <source>
        <dbReference type="ARBA" id="ARBA00023015"/>
    </source>
</evidence>
<sequence length="197" mass="23158">MDQLRQVTDAGLLAQMQVDGQAVLTELYDRYWEQVFLYVVRVLRDEDEARDVVQETFIALWQRRAELPEIHSVKAFLIGIARYKALRTINLSLSEERHRASLLHFFADTQRSPEAELMAGEMERVLNEHIDRLPDRMREVFLLSRREHLSYAEIAERLQISDKTVKKQIHNALKHLRSVLDEQHMWATILLGMATVH</sequence>
<evidence type="ECO:0000256" key="4">
    <source>
        <dbReference type="ARBA" id="ARBA00023163"/>
    </source>
</evidence>
<dbReference type="InterPro" id="IPR013324">
    <property type="entry name" value="RNA_pol_sigma_r3/r4-like"/>
</dbReference>
<dbReference type="PANTHER" id="PTHR43133">
    <property type="entry name" value="RNA POLYMERASE ECF-TYPE SIGMA FACTO"/>
    <property type="match status" value="1"/>
</dbReference>
<evidence type="ECO:0000259" key="6">
    <source>
        <dbReference type="Pfam" id="PF08281"/>
    </source>
</evidence>
<feature type="domain" description="RNA polymerase sigma factor 70 region 4 type 2" evidence="6">
    <location>
        <begin position="130"/>
        <end position="176"/>
    </location>
</feature>
<evidence type="ECO:0000256" key="1">
    <source>
        <dbReference type="ARBA" id="ARBA00010641"/>
    </source>
</evidence>
<dbReference type="OrthoDB" id="764811at2"/>
<dbReference type="SUPFAM" id="SSF88946">
    <property type="entry name" value="Sigma2 domain of RNA polymerase sigma factors"/>
    <property type="match status" value="1"/>
</dbReference>
<keyword evidence="8" id="KW-1185">Reference proteome</keyword>
<comment type="caution">
    <text evidence="7">The sequence shown here is derived from an EMBL/GenBank/DDBJ whole genome shotgun (WGS) entry which is preliminary data.</text>
</comment>
<evidence type="ECO:0000256" key="3">
    <source>
        <dbReference type="ARBA" id="ARBA00023082"/>
    </source>
</evidence>
<dbReference type="InterPro" id="IPR014327">
    <property type="entry name" value="RNA_pol_sigma70_bacteroid"/>
</dbReference>
<dbReference type="InterPro" id="IPR036388">
    <property type="entry name" value="WH-like_DNA-bd_sf"/>
</dbReference>
<protein>
    <submittedName>
        <fullName evidence="7">RNA polymerase sigma-70 factor (ECF subfamily)</fullName>
    </submittedName>
</protein>
<feature type="domain" description="RNA polymerase sigma-70 region 2" evidence="5">
    <location>
        <begin position="27"/>
        <end position="88"/>
    </location>
</feature>
<reference evidence="7 8" key="1">
    <citation type="submission" date="2018-03" db="EMBL/GenBank/DDBJ databases">
        <title>Genomic Encyclopedia of Archaeal and Bacterial Type Strains, Phase II (KMG-II): from individual species to whole genera.</title>
        <authorList>
            <person name="Goeker M."/>
        </authorList>
    </citation>
    <scope>NUCLEOTIDE SEQUENCE [LARGE SCALE GENOMIC DNA]</scope>
    <source>
        <strain evidence="7 8">DSM 29057</strain>
    </source>
</reference>
<proteinExistence type="inferred from homology"/>
<dbReference type="GO" id="GO:0016987">
    <property type="term" value="F:sigma factor activity"/>
    <property type="evidence" value="ECO:0007669"/>
    <property type="project" value="UniProtKB-KW"/>
</dbReference>
<keyword evidence="2" id="KW-0805">Transcription regulation</keyword>
<dbReference type="Proteomes" id="UP000241964">
    <property type="component" value="Unassembled WGS sequence"/>
</dbReference>
<gene>
    <name evidence="7" type="ORF">CLV60_10332</name>
</gene>
<dbReference type="InterPro" id="IPR039425">
    <property type="entry name" value="RNA_pol_sigma-70-like"/>
</dbReference>
<dbReference type="NCBIfam" id="TIGR02937">
    <property type="entry name" value="sigma70-ECF"/>
    <property type="match status" value="1"/>
</dbReference>
<keyword evidence="4" id="KW-0804">Transcription</keyword>
<dbReference type="RefSeq" id="WP_106594544.1">
    <property type="nucleotide sequence ID" value="NZ_PYAS01000003.1"/>
</dbReference>
<accession>A0A2P8GB13</accession>
<dbReference type="NCBIfam" id="TIGR02985">
    <property type="entry name" value="Sig70_bacteroi1"/>
    <property type="match status" value="1"/>
</dbReference>
<evidence type="ECO:0000313" key="8">
    <source>
        <dbReference type="Proteomes" id="UP000241964"/>
    </source>
</evidence>
<dbReference type="InterPro" id="IPR014284">
    <property type="entry name" value="RNA_pol_sigma-70_dom"/>
</dbReference>
<dbReference type="InterPro" id="IPR013325">
    <property type="entry name" value="RNA_pol_sigma_r2"/>
</dbReference>
<dbReference type="Gene3D" id="1.10.1740.10">
    <property type="match status" value="1"/>
</dbReference>
<organism evidence="7 8">
    <name type="scientific">Dyadobacter jiangsuensis</name>
    <dbReference type="NCBI Taxonomy" id="1591085"/>
    <lineage>
        <taxon>Bacteria</taxon>
        <taxon>Pseudomonadati</taxon>
        <taxon>Bacteroidota</taxon>
        <taxon>Cytophagia</taxon>
        <taxon>Cytophagales</taxon>
        <taxon>Spirosomataceae</taxon>
        <taxon>Dyadobacter</taxon>
    </lineage>
</organism>
<dbReference type="AlphaFoldDB" id="A0A2P8GB13"/>
<dbReference type="GO" id="GO:0006352">
    <property type="term" value="P:DNA-templated transcription initiation"/>
    <property type="evidence" value="ECO:0007669"/>
    <property type="project" value="InterPro"/>
</dbReference>
<dbReference type="SUPFAM" id="SSF88659">
    <property type="entry name" value="Sigma3 and sigma4 domains of RNA polymerase sigma factors"/>
    <property type="match status" value="1"/>
</dbReference>
<dbReference type="InterPro" id="IPR013249">
    <property type="entry name" value="RNA_pol_sigma70_r4_t2"/>
</dbReference>
<dbReference type="Gene3D" id="1.10.10.10">
    <property type="entry name" value="Winged helix-like DNA-binding domain superfamily/Winged helix DNA-binding domain"/>
    <property type="match status" value="1"/>
</dbReference>
<dbReference type="Pfam" id="PF04542">
    <property type="entry name" value="Sigma70_r2"/>
    <property type="match status" value="1"/>
</dbReference>
<dbReference type="PANTHER" id="PTHR43133:SF46">
    <property type="entry name" value="RNA POLYMERASE SIGMA-70 FACTOR ECF SUBFAMILY"/>
    <property type="match status" value="1"/>
</dbReference>
<evidence type="ECO:0000313" key="7">
    <source>
        <dbReference type="EMBL" id="PSL31166.1"/>
    </source>
</evidence>
<evidence type="ECO:0000259" key="5">
    <source>
        <dbReference type="Pfam" id="PF04542"/>
    </source>
</evidence>
<dbReference type="Pfam" id="PF08281">
    <property type="entry name" value="Sigma70_r4_2"/>
    <property type="match status" value="1"/>
</dbReference>
<name>A0A2P8GB13_9BACT</name>